<evidence type="ECO:0000313" key="1">
    <source>
        <dbReference type="EMBL" id="MBB5140677.1"/>
    </source>
</evidence>
<gene>
    <name evidence="1" type="ORF">HNP63_000059</name>
</gene>
<accession>A0AB34YZJ3</accession>
<dbReference type="EMBL" id="JACHGM010000001">
    <property type="protein sequence ID" value="MBB5140677.1"/>
    <property type="molecule type" value="Genomic_DNA"/>
</dbReference>
<reference evidence="1 2" key="1">
    <citation type="submission" date="2020-08" db="EMBL/GenBank/DDBJ databases">
        <title>Genomic Encyclopedia of Type Strains, Phase IV (KMG-IV): sequencing the most valuable type-strain genomes for metagenomic binning, comparative biology and taxonomic classification.</title>
        <authorList>
            <person name="Goeker M."/>
        </authorList>
    </citation>
    <scope>NUCLEOTIDE SEQUENCE [LARGE SCALE GENOMIC DNA]</scope>
    <source>
        <strain evidence="1 2">DSM 10508</strain>
    </source>
</reference>
<protein>
    <submittedName>
        <fullName evidence="1">Uncharacterized protein</fullName>
    </submittedName>
</protein>
<dbReference type="AlphaFoldDB" id="A0AB34YZJ3"/>
<evidence type="ECO:0000313" key="2">
    <source>
        <dbReference type="Proteomes" id="UP000529652"/>
    </source>
</evidence>
<proteinExistence type="predicted"/>
<name>A0AB34YZJ3_BORAF</name>
<dbReference type="Proteomes" id="UP000529652">
    <property type="component" value="Unassembled WGS sequence"/>
</dbReference>
<comment type="caution">
    <text evidence="1">The sequence shown here is derived from an EMBL/GenBank/DDBJ whole genome shotgun (WGS) entry which is preliminary data.</text>
</comment>
<organism evidence="1 2">
    <name type="scientific">Borreliella afzelii</name>
    <name type="common">Borrelia afzelii</name>
    <dbReference type="NCBI Taxonomy" id="29518"/>
    <lineage>
        <taxon>Bacteria</taxon>
        <taxon>Pseudomonadati</taxon>
        <taxon>Spirochaetota</taxon>
        <taxon>Spirochaetia</taxon>
        <taxon>Spirochaetales</taxon>
        <taxon>Borreliaceae</taxon>
        <taxon>Borreliella</taxon>
    </lineage>
</organism>
<sequence length="49" mass="5716">MSLKKYGPKELLFILDYCLIKKTKNIIKICLQKIENILDLRYVLFAGGL</sequence>